<proteinExistence type="predicted"/>
<sequence length="93" mass="10416">MDVENLMGGGSSRDLVVSGRARIRSLKPNSDTRRLQLTKSASPVFSRVYHVPAQLTRKTDRDTCGQRNNEWRGTMSRTHAEQEDAMNAGRKGI</sequence>
<name>A0AAW0SSJ8_SCYPA</name>
<organism evidence="2 3">
    <name type="scientific">Scylla paramamosain</name>
    <name type="common">Mud crab</name>
    <dbReference type="NCBI Taxonomy" id="85552"/>
    <lineage>
        <taxon>Eukaryota</taxon>
        <taxon>Metazoa</taxon>
        <taxon>Ecdysozoa</taxon>
        <taxon>Arthropoda</taxon>
        <taxon>Crustacea</taxon>
        <taxon>Multicrustacea</taxon>
        <taxon>Malacostraca</taxon>
        <taxon>Eumalacostraca</taxon>
        <taxon>Eucarida</taxon>
        <taxon>Decapoda</taxon>
        <taxon>Pleocyemata</taxon>
        <taxon>Brachyura</taxon>
        <taxon>Eubrachyura</taxon>
        <taxon>Portunoidea</taxon>
        <taxon>Portunidae</taxon>
        <taxon>Portuninae</taxon>
        <taxon>Scylla</taxon>
    </lineage>
</organism>
<accession>A0AAW0SSJ8</accession>
<protein>
    <submittedName>
        <fullName evidence="2">Uncharacterized protein</fullName>
    </submittedName>
</protein>
<gene>
    <name evidence="2" type="ORF">O3P69_018691</name>
</gene>
<evidence type="ECO:0000256" key="1">
    <source>
        <dbReference type="SAM" id="MobiDB-lite"/>
    </source>
</evidence>
<evidence type="ECO:0000313" key="3">
    <source>
        <dbReference type="Proteomes" id="UP001487740"/>
    </source>
</evidence>
<feature type="region of interest" description="Disordered" evidence="1">
    <location>
        <begin position="56"/>
        <end position="93"/>
    </location>
</feature>
<dbReference type="AlphaFoldDB" id="A0AAW0SSJ8"/>
<comment type="caution">
    <text evidence="2">The sequence shown here is derived from an EMBL/GenBank/DDBJ whole genome shotgun (WGS) entry which is preliminary data.</text>
</comment>
<evidence type="ECO:0000313" key="2">
    <source>
        <dbReference type="EMBL" id="KAK8377954.1"/>
    </source>
</evidence>
<reference evidence="2 3" key="1">
    <citation type="submission" date="2023-03" db="EMBL/GenBank/DDBJ databases">
        <title>High-quality genome of Scylla paramamosain provides insights in environmental adaptation.</title>
        <authorList>
            <person name="Zhang L."/>
        </authorList>
    </citation>
    <scope>NUCLEOTIDE SEQUENCE [LARGE SCALE GENOMIC DNA]</scope>
    <source>
        <strain evidence="2">LZ_2023a</strain>
        <tissue evidence="2">Muscle</tissue>
    </source>
</reference>
<keyword evidence="3" id="KW-1185">Reference proteome</keyword>
<dbReference type="EMBL" id="JARAKH010000046">
    <property type="protein sequence ID" value="KAK8377954.1"/>
    <property type="molecule type" value="Genomic_DNA"/>
</dbReference>
<dbReference type="Proteomes" id="UP001487740">
    <property type="component" value="Unassembled WGS sequence"/>
</dbReference>